<dbReference type="RefSeq" id="WP_235130482.1">
    <property type="nucleotide sequence ID" value="NZ_JACSGT010000001.1"/>
</dbReference>
<evidence type="ECO:0000313" key="2">
    <source>
        <dbReference type="Proteomes" id="UP001430374"/>
    </source>
</evidence>
<sequence length="161" mass="17787">MLLSLPSLFFSEEPAHLENADAAPSQIISGISNVYVADNAVLTVQTDTNKVPQEEATQKKSKTPVAKIWQNKEKKILPKKVEAPVSKWASNDPESTQSLYSSPLSKLSVSSNSFQYHFSIIHYYPYINKKFSSAKDKTPLSENLFNIIFSGGISGRAPPLL</sequence>
<dbReference type="Proteomes" id="UP001430374">
    <property type="component" value="Unassembled WGS sequence"/>
</dbReference>
<accession>A0ABS9C653</accession>
<keyword evidence="2" id="KW-1185">Reference proteome</keyword>
<gene>
    <name evidence="1" type="ORF">H9Q08_05620</name>
</gene>
<dbReference type="EMBL" id="JACSGT010000001">
    <property type="protein sequence ID" value="MCF2218776.1"/>
    <property type="molecule type" value="Genomic_DNA"/>
</dbReference>
<proteinExistence type="predicted"/>
<comment type="caution">
    <text evidence="1">The sequence shown here is derived from an EMBL/GenBank/DDBJ whole genome shotgun (WGS) entry which is preliminary data.</text>
</comment>
<reference evidence="1" key="1">
    <citation type="submission" date="2021-08" db="EMBL/GenBank/DDBJ databases">
        <title>Complete genome sequence of Chryseobacterium sp strain PS-8.</title>
        <authorList>
            <person name="Das S.K."/>
        </authorList>
    </citation>
    <scope>NUCLEOTIDE SEQUENCE</scope>
    <source>
        <strain evidence="1">PS-8</strain>
    </source>
</reference>
<organism evidence="1 2">
    <name type="scientific">Chryseobacterium indicum</name>
    <dbReference type="NCBI Taxonomy" id="2766954"/>
    <lineage>
        <taxon>Bacteria</taxon>
        <taxon>Pseudomonadati</taxon>
        <taxon>Bacteroidota</taxon>
        <taxon>Flavobacteriia</taxon>
        <taxon>Flavobacteriales</taxon>
        <taxon>Weeksellaceae</taxon>
        <taxon>Chryseobacterium group</taxon>
        <taxon>Chryseobacterium</taxon>
    </lineage>
</organism>
<protein>
    <submittedName>
        <fullName evidence="1">Uncharacterized protein</fullName>
    </submittedName>
</protein>
<name>A0ABS9C653_9FLAO</name>
<evidence type="ECO:0000313" key="1">
    <source>
        <dbReference type="EMBL" id="MCF2218776.1"/>
    </source>
</evidence>